<proteinExistence type="predicted"/>
<accession>A0A8X6IND9</accession>
<protein>
    <submittedName>
        <fullName evidence="1">Uncharacterized protein</fullName>
    </submittedName>
</protein>
<comment type="caution">
    <text evidence="1">The sequence shown here is derived from an EMBL/GenBank/DDBJ whole genome shotgun (WGS) entry which is preliminary data.</text>
</comment>
<dbReference type="Proteomes" id="UP000887013">
    <property type="component" value="Unassembled WGS sequence"/>
</dbReference>
<keyword evidence="2" id="KW-1185">Reference proteome</keyword>
<sequence>MRRCLTCFLFIYRRFKFDVLPRVYSIFQHNIKEEGTLKLSNRVQEKKKHLIPFFDCTFFPTYQEEDESSAPSPFHFRSGWSFLGLLCSCLTRDKRDSDFMKKFKEKFKNILEKFKPGKKS</sequence>
<evidence type="ECO:0000313" key="2">
    <source>
        <dbReference type="Proteomes" id="UP000887013"/>
    </source>
</evidence>
<name>A0A8X6IND9_NEPPI</name>
<evidence type="ECO:0000313" key="1">
    <source>
        <dbReference type="EMBL" id="GFS53406.1"/>
    </source>
</evidence>
<dbReference type="EMBL" id="BMAW01046075">
    <property type="protein sequence ID" value="GFS53406.1"/>
    <property type="molecule type" value="Genomic_DNA"/>
</dbReference>
<gene>
    <name evidence="1" type="ORF">NPIL_44181</name>
</gene>
<organism evidence="1 2">
    <name type="scientific">Nephila pilipes</name>
    <name type="common">Giant wood spider</name>
    <name type="synonym">Nephila maculata</name>
    <dbReference type="NCBI Taxonomy" id="299642"/>
    <lineage>
        <taxon>Eukaryota</taxon>
        <taxon>Metazoa</taxon>
        <taxon>Ecdysozoa</taxon>
        <taxon>Arthropoda</taxon>
        <taxon>Chelicerata</taxon>
        <taxon>Arachnida</taxon>
        <taxon>Araneae</taxon>
        <taxon>Araneomorphae</taxon>
        <taxon>Entelegynae</taxon>
        <taxon>Araneoidea</taxon>
        <taxon>Nephilidae</taxon>
        <taxon>Nephila</taxon>
    </lineage>
</organism>
<reference evidence="1" key="1">
    <citation type="submission" date="2020-08" db="EMBL/GenBank/DDBJ databases">
        <title>Multicomponent nature underlies the extraordinary mechanical properties of spider dragline silk.</title>
        <authorList>
            <person name="Kono N."/>
            <person name="Nakamura H."/>
            <person name="Mori M."/>
            <person name="Yoshida Y."/>
            <person name="Ohtoshi R."/>
            <person name="Malay A.D."/>
            <person name="Moran D.A.P."/>
            <person name="Tomita M."/>
            <person name="Numata K."/>
            <person name="Arakawa K."/>
        </authorList>
    </citation>
    <scope>NUCLEOTIDE SEQUENCE</scope>
</reference>
<dbReference type="AlphaFoldDB" id="A0A8X6IND9"/>